<proteinExistence type="predicted"/>
<feature type="chain" id="PRO_5012017922" description="Forespore regulator of the sigma-K checkpoint" evidence="1">
    <location>
        <begin position="24"/>
        <end position="162"/>
    </location>
</feature>
<dbReference type="InterPro" id="IPR015071">
    <property type="entry name" value="BOFC_N"/>
</dbReference>
<feature type="domain" description="Bypass-of-forespore C N-terminal" evidence="3">
    <location>
        <begin position="29"/>
        <end position="78"/>
    </location>
</feature>
<keyword evidence="1" id="KW-0732">Signal</keyword>
<sequence length="162" mass="18760">MMRRFLVFCLLFLLVVPSITAQAADPVEVKVVLQRQYIDGKQTEVTHQEKIYAMEDFWSTYHDWQLVSQKEGLVVFKQEVMDISPSLKKNGYFGIYKGKLTIFEGRPIDQQAIQSFYQINKGKLESHQAEELEEGIKIQSREVYEDVLEALRSKNDVAPLPS</sequence>
<protein>
    <recommendedName>
        <fullName evidence="6">Forespore regulator of the sigma-K checkpoint</fullName>
    </recommendedName>
</protein>
<dbReference type="InterPro" id="IPR015050">
    <property type="entry name" value="BofC_C"/>
</dbReference>
<comment type="caution">
    <text evidence="4">The sequence shown here is derived from an EMBL/GenBank/DDBJ whole genome shotgun (WGS) entry which is preliminary data.</text>
</comment>
<dbReference type="Pfam" id="PF08955">
    <property type="entry name" value="BofC_C"/>
    <property type="match status" value="1"/>
</dbReference>
<evidence type="ECO:0000256" key="1">
    <source>
        <dbReference type="SAM" id="SignalP"/>
    </source>
</evidence>
<evidence type="ECO:0000259" key="3">
    <source>
        <dbReference type="Pfam" id="PF08977"/>
    </source>
</evidence>
<dbReference type="OrthoDB" id="2678751at2"/>
<dbReference type="Gene3D" id="3.10.20.420">
    <property type="entry name" value="Bypass-of-forespore C, N-terminal domain"/>
    <property type="match status" value="1"/>
</dbReference>
<dbReference type="Gene3D" id="3.30.70.1740">
    <property type="entry name" value="Bypass-of-forespore C, C-terminal domain"/>
    <property type="match status" value="1"/>
</dbReference>
<feature type="signal peptide" evidence="1">
    <location>
        <begin position="1"/>
        <end position="23"/>
    </location>
</feature>
<dbReference type="InterPro" id="IPR038118">
    <property type="entry name" value="BOFC_N_sf"/>
</dbReference>
<gene>
    <name evidence="4" type="ORF">CHH64_06765</name>
</gene>
<dbReference type="Pfam" id="PF08977">
    <property type="entry name" value="BOFC_N"/>
    <property type="match status" value="1"/>
</dbReference>
<feature type="domain" description="Bypass of forespore C C-terminal" evidence="2">
    <location>
        <begin position="82"/>
        <end position="152"/>
    </location>
</feature>
<evidence type="ECO:0000313" key="4">
    <source>
        <dbReference type="EMBL" id="PAD21924.1"/>
    </source>
</evidence>
<reference evidence="4 5" key="1">
    <citation type="submission" date="2017-07" db="EMBL/GenBank/DDBJ databases">
        <title>Isolation and whole genome analysis of endospore-forming bacteria from heroin.</title>
        <authorList>
            <person name="Kalinowski J."/>
            <person name="Ahrens B."/>
            <person name="Al-Dilaimi A."/>
            <person name="Winkler A."/>
            <person name="Wibberg D."/>
            <person name="Schleenbecker U."/>
            <person name="Ruckert C."/>
            <person name="Wolfel R."/>
            <person name="Grass G."/>
        </authorList>
    </citation>
    <scope>NUCLEOTIDE SEQUENCE [LARGE SCALE GENOMIC DNA]</scope>
    <source>
        <strain evidence="4 5">7528</strain>
    </source>
</reference>
<dbReference type="Proteomes" id="UP000216013">
    <property type="component" value="Unassembled WGS sequence"/>
</dbReference>
<dbReference type="AlphaFoldDB" id="A0A268ACR6"/>
<dbReference type="InterPro" id="IPR038117">
    <property type="entry name" value="BofC_C_sf"/>
</dbReference>
<name>A0A268ACR6_9BACI</name>
<accession>A0A268ACR6</accession>
<dbReference type="EMBL" id="NPBV01000004">
    <property type="protein sequence ID" value="PAD21924.1"/>
    <property type="molecule type" value="Genomic_DNA"/>
</dbReference>
<organism evidence="4 5">
    <name type="scientific">Terribacillus saccharophilus</name>
    <dbReference type="NCBI Taxonomy" id="361277"/>
    <lineage>
        <taxon>Bacteria</taxon>
        <taxon>Bacillati</taxon>
        <taxon>Bacillota</taxon>
        <taxon>Bacilli</taxon>
        <taxon>Bacillales</taxon>
        <taxon>Bacillaceae</taxon>
        <taxon>Terribacillus</taxon>
    </lineage>
</organism>
<evidence type="ECO:0000259" key="2">
    <source>
        <dbReference type="Pfam" id="PF08955"/>
    </source>
</evidence>
<evidence type="ECO:0008006" key="6">
    <source>
        <dbReference type="Google" id="ProtNLM"/>
    </source>
</evidence>
<evidence type="ECO:0000313" key="5">
    <source>
        <dbReference type="Proteomes" id="UP000216013"/>
    </source>
</evidence>